<feature type="transmembrane region" description="Helical" evidence="7">
    <location>
        <begin position="291"/>
        <end position="309"/>
    </location>
</feature>
<keyword evidence="6" id="KW-0807">Transducer</keyword>
<comment type="caution">
    <text evidence="9">The sequence shown here is derived from an EMBL/GenBank/DDBJ whole genome shotgun (WGS) entry which is preliminary data.</text>
</comment>
<keyword evidence="5 7" id="KW-0472">Membrane</keyword>
<keyword evidence="6" id="KW-0675">Receptor</keyword>
<dbReference type="EMBL" id="JAIWYP010000002">
    <property type="protein sequence ID" value="KAH3871871.1"/>
    <property type="molecule type" value="Genomic_DNA"/>
</dbReference>
<evidence type="ECO:0000256" key="4">
    <source>
        <dbReference type="ARBA" id="ARBA00022989"/>
    </source>
</evidence>
<reference evidence="9" key="1">
    <citation type="journal article" date="2019" name="bioRxiv">
        <title>The Genome of the Zebra Mussel, Dreissena polymorpha: A Resource for Invasive Species Research.</title>
        <authorList>
            <person name="McCartney M.A."/>
            <person name="Auch B."/>
            <person name="Kono T."/>
            <person name="Mallez S."/>
            <person name="Zhang Y."/>
            <person name="Obille A."/>
            <person name="Becker A."/>
            <person name="Abrahante J.E."/>
            <person name="Garbe J."/>
            <person name="Badalamenti J.P."/>
            <person name="Herman A."/>
            <person name="Mangelson H."/>
            <person name="Liachko I."/>
            <person name="Sullivan S."/>
            <person name="Sone E.D."/>
            <person name="Koren S."/>
            <person name="Silverstein K.A.T."/>
            <person name="Beckman K.B."/>
            <person name="Gohl D.M."/>
        </authorList>
    </citation>
    <scope>NUCLEOTIDE SEQUENCE</scope>
    <source>
        <strain evidence="9">Duluth1</strain>
        <tissue evidence="9">Whole animal</tissue>
    </source>
</reference>
<keyword evidence="4 7" id="KW-1133">Transmembrane helix</keyword>
<protein>
    <recommendedName>
        <fullName evidence="8">G-protein coupled receptors family 1 profile domain-containing protein</fullName>
    </recommendedName>
</protein>
<name>A0A9D4MB88_DREPO</name>
<dbReference type="SMART" id="SM01381">
    <property type="entry name" value="7TM_GPCR_Srsx"/>
    <property type="match status" value="1"/>
</dbReference>
<dbReference type="Pfam" id="PF00001">
    <property type="entry name" value="7tm_1"/>
    <property type="match status" value="1"/>
</dbReference>
<dbReference type="Gene3D" id="1.20.1070.10">
    <property type="entry name" value="Rhodopsin 7-helix transmembrane proteins"/>
    <property type="match status" value="1"/>
</dbReference>
<feature type="transmembrane region" description="Helical" evidence="7">
    <location>
        <begin position="41"/>
        <end position="65"/>
    </location>
</feature>
<keyword evidence="10" id="KW-1185">Reference proteome</keyword>
<dbReference type="InterPro" id="IPR000276">
    <property type="entry name" value="GPCR_Rhodpsn"/>
</dbReference>
<organism evidence="9 10">
    <name type="scientific">Dreissena polymorpha</name>
    <name type="common">Zebra mussel</name>
    <name type="synonym">Mytilus polymorpha</name>
    <dbReference type="NCBI Taxonomy" id="45954"/>
    <lineage>
        <taxon>Eukaryota</taxon>
        <taxon>Metazoa</taxon>
        <taxon>Spiralia</taxon>
        <taxon>Lophotrochozoa</taxon>
        <taxon>Mollusca</taxon>
        <taxon>Bivalvia</taxon>
        <taxon>Autobranchia</taxon>
        <taxon>Heteroconchia</taxon>
        <taxon>Euheterodonta</taxon>
        <taxon>Imparidentia</taxon>
        <taxon>Neoheterodontei</taxon>
        <taxon>Myida</taxon>
        <taxon>Dreissenoidea</taxon>
        <taxon>Dreissenidae</taxon>
        <taxon>Dreissena</taxon>
    </lineage>
</organism>
<evidence type="ECO:0000313" key="10">
    <source>
        <dbReference type="Proteomes" id="UP000828390"/>
    </source>
</evidence>
<evidence type="ECO:0000259" key="8">
    <source>
        <dbReference type="PROSITE" id="PS50262"/>
    </source>
</evidence>
<evidence type="ECO:0000256" key="1">
    <source>
        <dbReference type="ARBA" id="ARBA00004651"/>
    </source>
</evidence>
<evidence type="ECO:0000256" key="6">
    <source>
        <dbReference type="RuleBase" id="RU000688"/>
    </source>
</evidence>
<feature type="transmembrane region" description="Helical" evidence="7">
    <location>
        <begin position="115"/>
        <end position="137"/>
    </location>
</feature>
<dbReference type="GO" id="GO:0004930">
    <property type="term" value="F:G protein-coupled receptor activity"/>
    <property type="evidence" value="ECO:0007669"/>
    <property type="project" value="UniProtKB-KW"/>
</dbReference>
<dbReference type="PROSITE" id="PS50262">
    <property type="entry name" value="G_PROTEIN_RECEP_F1_2"/>
    <property type="match status" value="1"/>
</dbReference>
<dbReference type="AlphaFoldDB" id="A0A9D4MB88"/>
<feature type="transmembrane region" description="Helical" evidence="7">
    <location>
        <begin position="77"/>
        <end position="95"/>
    </location>
</feature>
<proteinExistence type="inferred from homology"/>
<sequence>MNESSGLNSTLAGKVLVLSKNKRGLDDGFQSHEVLQRIYYWYFYVIAVVLVIPTVCGNSLILISLARFSRLRRQKALLLIGNLAVADLFVGLVALPMEIVSLTSDRYSRSPQFCFWEVCVIYTNICASVVNLFLLSLERFDAILYPFQHHVRFTKRRLYIAMASLWIIIVSFGLSPIIAKLPNVDKENFECYVSKVLYRGFIIAFHAVIILCLVASTIFFLVIAQIARKAIRRFQNVETSIDHQRMRREIRHTRNMLIVSGMFIVFWGPYCFVSLIPDSVSGGGLRMAKDWLSTLGLINSCLNWIVYGIRCSSFRSAFKSIVTCDCTGKKFKLPFSLT</sequence>
<dbReference type="InterPro" id="IPR017452">
    <property type="entry name" value="GPCR_Rhodpsn_7TM"/>
</dbReference>
<dbReference type="GO" id="GO:0005886">
    <property type="term" value="C:plasma membrane"/>
    <property type="evidence" value="ECO:0007669"/>
    <property type="project" value="UniProtKB-SubCell"/>
</dbReference>
<gene>
    <name evidence="9" type="ORF">DPMN_035086</name>
</gene>
<dbReference type="PRINTS" id="PR00237">
    <property type="entry name" value="GPCRRHODOPSN"/>
</dbReference>
<dbReference type="CDD" id="cd00637">
    <property type="entry name" value="7tm_classA_rhodopsin-like"/>
    <property type="match status" value="1"/>
</dbReference>
<comment type="subcellular location">
    <subcellularLocation>
        <location evidence="1">Cell membrane</location>
        <topology evidence="1">Multi-pass membrane protein</topology>
    </subcellularLocation>
</comment>
<keyword evidence="6" id="KW-0297">G-protein coupled receptor</keyword>
<evidence type="ECO:0000256" key="3">
    <source>
        <dbReference type="ARBA" id="ARBA00022692"/>
    </source>
</evidence>
<dbReference type="PROSITE" id="PS00237">
    <property type="entry name" value="G_PROTEIN_RECEP_F1_1"/>
    <property type="match status" value="1"/>
</dbReference>
<keyword evidence="3 6" id="KW-0812">Transmembrane</keyword>
<evidence type="ECO:0000256" key="2">
    <source>
        <dbReference type="ARBA" id="ARBA00022475"/>
    </source>
</evidence>
<comment type="similarity">
    <text evidence="6">Belongs to the G-protein coupled receptor 1 family.</text>
</comment>
<feature type="domain" description="G-protein coupled receptors family 1 profile" evidence="8">
    <location>
        <begin position="57"/>
        <end position="307"/>
    </location>
</feature>
<evidence type="ECO:0000256" key="7">
    <source>
        <dbReference type="SAM" id="Phobius"/>
    </source>
</evidence>
<reference evidence="9" key="2">
    <citation type="submission" date="2020-11" db="EMBL/GenBank/DDBJ databases">
        <authorList>
            <person name="McCartney M.A."/>
            <person name="Auch B."/>
            <person name="Kono T."/>
            <person name="Mallez S."/>
            <person name="Becker A."/>
            <person name="Gohl D.M."/>
            <person name="Silverstein K.A.T."/>
            <person name="Koren S."/>
            <person name="Bechman K.B."/>
            <person name="Herman A."/>
            <person name="Abrahante J.E."/>
            <person name="Garbe J."/>
        </authorList>
    </citation>
    <scope>NUCLEOTIDE SEQUENCE</scope>
    <source>
        <strain evidence="9">Duluth1</strain>
        <tissue evidence="9">Whole animal</tissue>
    </source>
</reference>
<feature type="transmembrane region" description="Helical" evidence="7">
    <location>
        <begin position="255"/>
        <end position="276"/>
    </location>
</feature>
<keyword evidence="2" id="KW-1003">Cell membrane</keyword>
<dbReference type="SUPFAM" id="SSF81321">
    <property type="entry name" value="Family A G protein-coupled receptor-like"/>
    <property type="match status" value="1"/>
</dbReference>
<accession>A0A9D4MB88</accession>
<feature type="transmembrane region" description="Helical" evidence="7">
    <location>
        <begin position="158"/>
        <end position="178"/>
    </location>
</feature>
<dbReference type="PANTHER" id="PTHR22750">
    <property type="entry name" value="G-PROTEIN COUPLED RECEPTOR"/>
    <property type="match status" value="1"/>
</dbReference>
<evidence type="ECO:0000256" key="5">
    <source>
        <dbReference type="ARBA" id="ARBA00023136"/>
    </source>
</evidence>
<feature type="transmembrane region" description="Helical" evidence="7">
    <location>
        <begin position="198"/>
        <end position="224"/>
    </location>
</feature>
<dbReference type="Proteomes" id="UP000828390">
    <property type="component" value="Unassembled WGS sequence"/>
</dbReference>
<evidence type="ECO:0000313" key="9">
    <source>
        <dbReference type="EMBL" id="KAH3871871.1"/>
    </source>
</evidence>